<proteinExistence type="predicted"/>
<dbReference type="Proteomes" id="UP000305654">
    <property type="component" value="Unassembled WGS sequence"/>
</dbReference>
<protein>
    <submittedName>
        <fullName evidence="2">Uncharacterized protein</fullName>
    </submittedName>
</protein>
<evidence type="ECO:0000313" key="2">
    <source>
        <dbReference type="EMBL" id="TLU74020.1"/>
    </source>
</evidence>
<feature type="transmembrane region" description="Helical" evidence="1">
    <location>
        <begin position="103"/>
        <end position="120"/>
    </location>
</feature>
<dbReference type="RefSeq" id="WP_138324273.1">
    <property type="nucleotide sequence ID" value="NZ_VCDI01000001.1"/>
</dbReference>
<feature type="transmembrane region" description="Helical" evidence="1">
    <location>
        <begin position="126"/>
        <end position="147"/>
    </location>
</feature>
<feature type="transmembrane region" description="Helical" evidence="1">
    <location>
        <begin position="41"/>
        <end position="59"/>
    </location>
</feature>
<organism evidence="2 3">
    <name type="scientific">Lichenicoccus roseus</name>
    <dbReference type="NCBI Taxonomy" id="2683649"/>
    <lineage>
        <taxon>Bacteria</taxon>
        <taxon>Pseudomonadati</taxon>
        <taxon>Pseudomonadota</taxon>
        <taxon>Alphaproteobacteria</taxon>
        <taxon>Acetobacterales</taxon>
        <taxon>Acetobacteraceae</taxon>
        <taxon>Lichenicoccus</taxon>
    </lineage>
</organism>
<dbReference type="EMBL" id="VCDI01000001">
    <property type="protein sequence ID" value="TLU74020.1"/>
    <property type="molecule type" value="Genomic_DNA"/>
</dbReference>
<evidence type="ECO:0000256" key="1">
    <source>
        <dbReference type="SAM" id="Phobius"/>
    </source>
</evidence>
<dbReference type="AlphaFoldDB" id="A0A5R9J8S8"/>
<keyword evidence="1" id="KW-0472">Membrane</keyword>
<sequence>MNVGDAVTKVDVWLLDKVFQPFADRLGEKPTAFDIGMSMQLGAIVLDAAAVVAIFMVGGLSVDSALWNGLTWALGFAFYLSINRMRPLMKPGHANPLRMMLQGFRPLSVPFMLYSLYQSIAARPPFVLAMGFNGLANLVFVVGIYLVSTQPKPPRQRQTVWSGRRQAEGAP</sequence>
<accession>A0A5R9J8S8</accession>
<keyword evidence="1" id="KW-1133">Transmembrane helix</keyword>
<feature type="transmembrane region" description="Helical" evidence="1">
    <location>
        <begin position="65"/>
        <end position="82"/>
    </location>
</feature>
<comment type="caution">
    <text evidence="2">The sequence shown here is derived from an EMBL/GenBank/DDBJ whole genome shotgun (WGS) entry which is preliminary data.</text>
</comment>
<keyword evidence="1" id="KW-0812">Transmembrane</keyword>
<evidence type="ECO:0000313" key="3">
    <source>
        <dbReference type="Proteomes" id="UP000305654"/>
    </source>
</evidence>
<keyword evidence="3" id="KW-1185">Reference proteome</keyword>
<reference evidence="2 3" key="1">
    <citation type="submission" date="2019-05" db="EMBL/GenBank/DDBJ databases">
        <authorList>
            <person name="Pankratov T."/>
            <person name="Grouzdev D."/>
        </authorList>
    </citation>
    <scope>NUCLEOTIDE SEQUENCE [LARGE SCALE GENOMIC DNA]</scope>
    <source>
        <strain evidence="2 3">KEBCLARHB70R</strain>
    </source>
</reference>
<name>A0A5R9J8S8_9PROT</name>
<gene>
    <name evidence="2" type="ORF">FE263_02050</name>
</gene>
<dbReference type="OrthoDB" id="7278229at2"/>